<comment type="caution">
    <text evidence="8">The sequence shown here is derived from an EMBL/GenBank/DDBJ whole genome shotgun (WGS) entry which is preliminary data.</text>
</comment>
<feature type="region of interest" description="Disordered" evidence="6">
    <location>
        <begin position="1"/>
        <end position="24"/>
    </location>
</feature>
<evidence type="ECO:0000259" key="7">
    <source>
        <dbReference type="SMART" id="SM00471"/>
    </source>
</evidence>
<evidence type="ECO:0000313" key="8">
    <source>
        <dbReference type="EMBL" id="MDL5159856.1"/>
    </source>
</evidence>
<dbReference type="InterPro" id="IPR003607">
    <property type="entry name" value="HD/PDEase_dom"/>
</dbReference>
<dbReference type="Proteomes" id="UP001231924">
    <property type="component" value="Unassembled WGS sequence"/>
</dbReference>
<dbReference type="InterPro" id="IPR006674">
    <property type="entry name" value="HD_domain"/>
</dbReference>
<dbReference type="SMART" id="SM00471">
    <property type="entry name" value="HDc"/>
    <property type="match status" value="1"/>
</dbReference>
<dbReference type="SUPFAM" id="SSF81301">
    <property type="entry name" value="Nucleotidyltransferase"/>
    <property type="match status" value="1"/>
</dbReference>
<keyword evidence="4" id="KW-0460">Magnesium</keyword>
<dbReference type="Gene3D" id="1.10.3090.10">
    <property type="entry name" value="cca-adding enzyme, domain 2"/>
    <property type="match status" value="1"/>
</dbReference>
<dbReference type="InterPro" id="IPR013546">
    <property type="entry name" value="PII_UdlTrfase/GS_AdlTrfase"/>
</dbReference>
<dbReference type="PANTHER" id="PTHR47320">
    <property type="entry name" value="BIFUNCTIONAL URIDYLYLTRANSFERASE/URIDYLYL-REMOVING ENZYME"/>
    <property type="match status" value="1"/>
</dbReference>
<accession>A0ABT7MGR2</accession>
<dbReference type="RefSeq" id="WP_286056460.1">
    <property type="nucleotide sequence ID" value="NZ_JASVWF010000008.1"/>
</dbReference>
<dbReference type="InterPro" id="IPR010043">
    <property type="entry name" value="UTase/UR"/>
</dbReference>
<evidence type="ECO:0000256" key="2">
    <source>
        <dbReference type="ARBA" id="ARBA00022695"/>
    </source>
</evidence>
<dbReference type="InterPro" id="IPR043519">
    <property type="entry name" value="NT_sf"/>
</dbReference>
<keyword evidence="1" id="KW-0808">Transferase</keyword>
<sequence>MLGSGPGDPRRSRPTTSTTSTDHATDLLRARAALITPPVGARRLGPGALRGALVDLHDLWLSTRVAASGAARGTALVAVGSLARRELAPYSGLDLLLVHDGARPDRAAALAEALGPPLQAAGLAAQPPVRTVGEAVETSLDDVRIALALLGARMIAGDPEPADRLGAAARRAWRAGWRTRVDDLVELTQARWRRADDVAHRLEPELRDGRGGLRDVELLDALAVAGTVDAPSADVRAARTLLLDLRTELHRRAGRARDVLLAEDARDLVDAGSDHHALARSVSGAARAVTAATDAALRRARPAVAPRTPPRHALGEGVVEHAGEVTPARRASVARDPVLVLRLATAAARTGLPIAPQALRRLADAAPELRAPWPDSARTELFALLGAGDGLVAVVEALDRAGLWGRLFPEWGVVRDLPPGDARHVWTVDRHLVEVTRHAAALASRVSRPDLLLLAALVHDLGRGRDDDPLVVGAVLAGHIGRRLGLSAADTGTLERAVRHHRLLPRTVRRHDPGDPATVRQVVAVLEGDSVLLEILHALAEADALGTGPGVWTPWSAALLGELVGRCRAAMVDGVPSPAVS</sequence>
<dbReference type="CDD" id="cd00077">
    <property type="entry name" value="HDc"/>
    <property type="match status" value="1"/>
</dbReference>
<evidence type="ECO:0000256" key="5">
    <source>
        <dbReference type="ARBA" id="ARBA00023268"/>
    </source>
</evidence>
<keyword evidence="2" id="KW-0548">Nucleotidyltransferase</keyword>
<evidence type="ECO:0000313" key="9">
    <source>
        <dbReference type="Proteomes" id="UP001231924"/>
    </source>
</evidence>
<keyword evidence="3" id="KW-0378">Hydrolase</keyword>
<evidence type="ECO:0000256" key="3">
    <source>
        <dbReference type="ARBA" id="ARBA00022801"/>
    </source>
</evidence>
<dbReference type="Pfam" id="PF08335">
    <property type="entry name" value="GlnD_UR_UTase"/>
    <property type="match status" value="1"/>
</dbReference>
<keyword evidence="9" id="KW-1185">Reference proteome</keyword>
<protein>
    <submittedName>
        <fullName evidence="8">HD domain-containing protein</fullName>
    </submittedName>
</protein>
<evidence type="ECO:0000256" key="4">
    <source>
        <dbReference type="ARBA" id="ARBA00022842"/>
    </source>
</evidence>
<dbReference type="Pfam" id="PF01966">
    <property type="entry name" value="HD"/>
    <property type="match status" value="1"/>
</dbReference>
<reference evidence="8 9" key="1">
    <citation type="submission" date="2023-06" db="EMBL/GenBank/DDBJ databases">
        <title>Actinomycetospora Odt1-22.</title>
        <authorList>
            <person name="Supong K."/>
        </authorList>
    </citation>
    <scope>NUCLEOTIDE SEQUENCE [LARGE SCALE GENOMIC DNA]</scope>
    <source>
        <strain evidence="8 9">Odt1-22</strain>
    </source>
</reference>
<dbReference type="PANTHER" id="PTHR47320:SF1">
    <property type="entry name" value="BIFUNCTIONAL URIDYLYLTRANSFERASE_URIDYLYL-REMOVING ENZYME"/>
    <property type="match status" value="1"/>
</dbReference>
<dbReference type="SUPFAM" id="SSF81891">
    <property type="entry name" value="Poly A polymerase C-terminal region-like"/>
    <property type="match status" value="1"/>
</dbReference>
<gene>
    <name evidence="8" type="ORF">QRT03_28070</name>
</gene>
<evidence type="ECO:0000256" key="6">
    <source>
        <dbReference type="SAM" id="MobiDB-lite"/>
    </source>
</evidence>
<dbReference type="EMBL" id="JASVWF010000008">
    <property type="protein sequence ID" value="MDL5159856.1"/>
    <property type="molecule type" value="Genomic_DNA"/>
</dbReference>
<feature type="region of interest" description="Disordered" evidence="6">
    <location>
        <begin position="301"/>
        <end position="321"/>
    </location>
</feature>
<proteinExistence type="predicted"/>
<organism evidence="8 9">
    <name type="scientific">Actinomycetospora termitidis</name>
    <dbReference type="NCBI Taxonomy" id="3053470"/>
    <lineage>
        <taxon>Bacteria</taxon>
        <taxon>Bacillati</taxon>
        <taxon>Actinomycetota</taxon>
        <taxon>Actinomycetes</taxon>
        <taxon>Pseudonocardiales</taxon>
        <taxon>Pseudonocardiaceae</taxon>
        <taxon>Actinomycetospora</taxon>
    </lineage>
</organism>
<keyword evidence="5" id="KW-0511">Multifunctional enzyme</keyword>
<name>A0ABT7MGR2_9PSEU</name>
<feature type="domain" description="HD/PDEase" evidence="7">
    <location>
        <begin position="424"/>
        <end position="557"/>
    </location>
</feature>
<evidence type="ECO:0000256" key="1">
    <source>
        <dbReference type="ARBA" id="ARBA00022679"/>
    </source>
</evidence>